<evidence type="ECO:0000313" key="1">
    <source>
        <dbReference type="EMBL" id="KAK1858211.1"/>
    </source>
</evidence>
<protein>
    <submittedName>
        <fullName evidence="1">Uncharacterized protein</fullName>
    </submittedName>
</protein>
<comment type="caution">
    <text evidence="1">The sequence shown here is derived from an EMBL/GenBank/DDBJ whole genome shotgun (WGS) entry which is preliminary data.</text>
</comment>
<dbReference type="Proteomes" id="UP000798662">
    <property type="component" value="Chromosome 1"/>
</dbReference>
<evidence type="ECO:0000313" key="2">
    <source>
        <dbReference type="Proteomes" id="UP000798662"/>
    </source>
</evidence>
<accession>A0ACC3BJT1</accession>
<name>A0ACC3BJT1_PYRYE</name>
<dbReference type="EMBL" id="CM020618">
    <property type="protein sequence ID" value="KAK1858211.1"/>
    <property type="molecule type" value="Genomic_DNA"/>
</dbReference>
<organism evidence="1 2">
    <name type="scientific">Pyropia yezoensis</name>
    <name type="common">Susabi-nori</name>
    <name type="synonym">Porphyra yezoensis</name>
    <dbReference type="NCBI Taxonomy" id="2788"/>
    <lineage>
        <taxon>Eukaryota</taxon>
        <taxon>Rhodophyta</taxon>
        <taxon>Bangiophyceae</taxon>
        <taxon>Bangiales</taxon>
        <taxon>Bangiaceae</taxon>
        <taxon>Pyropia</taxon>
    </lineage>
</organism>
<keyword evidence="2" id="KW-1185">Reference proteome</keyword>
<sequence>MAAPDALAPGTVLVPLQGSSDAVALTPEAAASADPLDIISLLRYETAARSTWLAAARLLAAVGRPAGAVAVLEAAHVPAVDGPLSRGEAALAAAAAPAGVPPAVSPRVVTLAALGGAHILAAARSGAGTPAAAGALDLARARLTSAQSVDVNAAAVWEAKGWCYLLEGDGGMARSEFANAVDVGSGGVGALLGAAAALLDSHPPEGAGAGKGQPGGGAAADSAAVGLLQRALAGWVCPPGAWTALAAVVGRRAAAARTPAEAAAATAAAKALAIRAVAAAGAPPSPLPPPPAGAVNGESPSPPPPPAPGGGRARDAVEALLVAAAAHAADGTPSGVRVAVAALRAAVARGGGRDPRVLSLLADIALRGGDTVTAAGLVGRAVGALSAALGDDSAGGGGDGPSGAAATVAILERVVAGGGGDVEARRVLGVLLSRWAGSMEAAGGPAESGAGAEPDAAHAKRVVAMRRRALSLLGEVLGMPGPTGRLPPPSKGKANALEEVPSLVEYGRLLEEGEPAASNDAYRRALRVLVRHARGKGGADASSDSGGDVEATKAEGGAGAVTAAEVVDDGTTRVTPGLRCNLLALGLRLGHTDTLEATLAAALDDARVAVGMDARWTTQASAAATDGDGDGAMADGGGGSSGSGTANGSGSHLRTPSRAHLPPFILADLLSDEVLLLPSCVALAVNAAAVALGAGRVGAATRLLRSLLGARPGLVPARLLLADALSRVGDASGELEELRKAVDASLAGPPTGVDAIPGASPSPAAATLAERGLAVGALVTALRGRGELKEVQSLLEAHMRLDDAAGVAVATFYLGCVDGLTRDRRGRMLDRAAVGAARLLGREPRNAPAALLAGVYLAHVRRLPVAREVLTETAPPRRS</sequence>
<reference evidence="1" key="1">
    <citation type="submission" date="2019-11" db="EMBL/GenBank/DDBJ databases">
        <title>Nori genome reveals adaptations in red seaweeds to the harsh intertidal environment.</title>
        <authorList>
            <person name="Wang D."/>
            <person name="Mao Y."/>
        </authorList>
    </citation>
    <scope>NUCLEOTIDE SEQUENCE</scope>
    <source>
        <tissue evidence="1">Gametophyte</tissue>
    </source>
</reference>
<proteinExistence type="predicted"/>
<gene>
    <name evidence="1" type="ORF">I4F81_000822</name>
</gene>